<gene>
    <name evidence="3" type="ORF">SAMN05445060_0741</name>
</gene>
<reference evidence="3 4" key="1">
    <citation type="submission" date="2017-01" db="EMBL/GenBank/DDBJ databases">
        <authorList>
            <person name="Mah S.A."/>
            <person name="Swanson W.J."/>
            <person name="Moy G.W."/>
            <person name="Vacquier V.D."/>
        </authorList>
    </citation>
    <scope>NUCLEOTIDE SEQUENCE [LARGE SCALE GENOMIC DNA]</scope>
    <source>
        <strain evidence="3 4">CPCC 203464</strain>
    </source>
</reference>
<feature type="transmembrane region" description="Helical" evidence="2">
    <location>
        <begin position="185"/>
        <end position="203"/>
    </location>
</feature>
<dbReference type="AlphaFoldDB" id="A0A1N7DLM2"/>
<evidence type="ECO:0000313" key="3">
    <source>
        <dbReference type="EMBL" id="SIR76734.1"/>
    </source>
</evidence>
<name>A0A1N7DLM2_9NOCA</name>
<feature type="transmembrane region" description="Helical" evidence="2">
    <location>
        <begin position="102"/>
        <end position="122"/>
    </location>
</feature>
<keyword evidence="2" id="KW-1133">Transmembrane helix</keyword>
<dbReference type="STRING" id="1344003.SAMN05445060_0741"/>
<protein>
    <recommendedName>
        <fullName evidence="5">Cytochrome b561</fullName>
    </recommendedName>
</protein>
<keyword evidence="2" id="KW-0472">Membrane</keyword>
<evidence type="ECO:0000256" key="2">
    <source>
        <dbReference type="SAM" id="Phobius"/>
    </source>
</evidence>
<sequence length="274" mass="30519">MDIAPRPDDEPDEPVVDKVGEMASSPADSGGAPVRWIDRVNDATGRGIVLVRRTMGVTVREVAVPRHPRLADRGRELADIGLAIAFRPSSPRRDTTVRSPRLTARVGLMLGACVVVCFATGLLSHWIQHPPSWFYFPSDPPWLYRLSQGVHVITGTMAIPLLLIKLQIVYPRLFARPVVGTPLRALERLSIAVLVSSMIFQLFTGLMNTAQFYPWKFFFTTTHYAMSFVIVAALMIHIAVKLPVIQQAFTTPLESTEPIDNELHHDHVPNEATR</sequence>
<proteinExistence type="predicted"/>
<evidence type="ECO:0008006" key="5">
    <source>
        <dbReference type="Google" id="ProtNLM"/>
    </source>
</evidence>
<dbReference type="RefSeq" id="WP_200799350.1">
    <property type="nucleotide sequence ID" value="NZ_FTNT01000002.1"/>
</dbReference>
<feature type="transmembrane region" description="Helical" evidence="2">
    <location>
        <begin position="223"/>
        <end position="240"/>
    </location>
</feature>
<feature type="region of interest" description="Disordered" evidence="1">
    <location>
        <begin position="1"/>
        <end position="33"/>
    </location>
</feature>
<keyword evidence="4" id="KW-1185">Reference proteome</keyword>
<feature type="transmembrane region" description="Helical" evidence="2">
    <location>
        <begin position="142"/>
        <end position="164"/>
    </location>
</feature>
<dbReference type="EMBL" id="FTNT01000002">
    <property type="protein sequence ID" value="SIR76734.1"/>
    <property type="molecule type" value="Genomic_DNA"/>
</dbReference>
<organism evidence="3 4">
    <name type="scientific">Williamsia sterculiae</name>
    <dbReference type="NCBI Taxonomy" id="1344003"/>
    <lineage>
        <taxon>Bacteria</taxon>
        <taxon>Bacillati</taxon>
        <taxon>Actinomycetota</taxon>
        <taxon>Actinomycetes</taxon>
        <taxon>Mycobacteriales</taxon>
        <taxon>Nocardiaceae</taxon>
        <taxon>Williamsia</taxon>
    </lineage>
</organism>
<accession>A0A1N7DLM2</accession>
<dbReference type="Proteomes" id="UP000186218">
    <property type="component" value="Unassembled WGS sequence"/>
</dbReference>
<evidence type="ECO:0000313" key="4">
    <source>
        <dbReference type="Proteomes" id="UP000186218"/>
    </source>
</evidence>
<keyword evidence="2" id="KW-0812">Transmembrane</keyword>
<evidence type="ECO:0000256" key="1">
    <source>
        <dbReference type="SAM" id="MobiDB-lite"/>
    </source>
</evidence>